<dbReference type="PROSITE" id="PS00445">
    <property type="entry name" value="FGGY_KINASES_2"/>
    <property type="match status" value="1"/>
</dbReference>
<evidence type="ECO:0000259" key="12">
    <source>
        <dbReference type="Pfam" id="PF02782"/>
    </source>
</evidence>
<evidence type="ECO:0000256" key="5">
    <source>
        <dbReference type="ARBA" id="ARBA00022777"/>
    </source>
</evidence>
<comment type="caution">
    <text evidence="13">The sequence shown here is derived from an EMBL/GenBank/DDBJ whole genome shotgun (WGS) entry which is preliminary data.</text>
</comment>
<dbReference type="GO" id="GO:0042732">
    <property type="term" value="P:D-xylose metabolic process"/>
    <property type="evidence" value="ECO:0007669"/>
    <property type="project" value="UniProtKB-KW"/>
</dbReference>
<dbReference type="NCBIfam" id="TIGR01312">
    <property type="entry name" value="XylB"/>
    <property type="match status" value="1"/>
</dbReference>
<dbReference type="GO" id="GO:0004856">
    <property type="term" value="F:D-xylulokinase activity"/>
    <property type="evidence" value="ECO:0007669"/>
    <property type="project" value="UniProtKB-UniRule"/>
</dbReference>
<keyword evidence="3 8" id="KW-0808">Transferase</keyword>
<dbReference type="HAMAP" id="MF_02220">
    <property type="entry name" value="XylB"/>
    <property type="match status" value="1"/>
</dbReference>
<feature type="active site" description="Proton acceptor" evidence="8">
    <location>
        <position position="233"/>
    </location>
</feature>
<dbReference type="Pfam" id="PF02782">
    <property type="entry name" value="FGGY_C"/>
    <property type="match status" value="1"/>
</dbReference>
<comment type="catalytic activity">
    <reaction evidence="8 10">
        <text>D-xylulose + ATP = D-xylulose 5-phosphate + ADP + H(+)</text>
        <dbReference type="Rhea" id="RHEA:10964"/>
        <dbReference type="ChEBI" id="CHEBI:15378"/>
        <dbReference type="ChEBI" id="CHEBI:17140"/>
        <dbReference type="ChEBI" id="CHEBI:30616"/>
        <dbReference type="ChEBI" id="CHEBI:57737"/>
        <dbReference type="ChEBI" id="CHEBI:456216"/>
        <dbReference type="EC" id="2.7.1.17"/>
    </reaction>
</comment>
<comment type="similarity">
    <text evidence="1 8 9">Belongs to the FGGY kinase family.</text>
</comment>
<dbReference type="GO" id="GO:0005524">
    <property type="term" value="F:ATP binding"/>
    <property type="evidence" value="ECO:0007669"/>
    <property type="project" value="UniProtKB-UniRule"/>
</dbReference>
<dbReference type="InterPro" id="IPR018484">
    <property type="entry name" value="FGGY_N"/>
</dbReference>
<dbReference type="Gene3D" id="3.30.420.40">
    <property type="match status" value="2"/>
</dbReference>
<evidence type="ECO:0000256" key="7">
    <source>
        <dbReference type="ARBA" id="ARBA00023277"/>
    </source>
</evidence>
<evidence type="ECO:0000256" key="4">
    <source>
        <dbReference type="ARBA" id="ARBA00022741"/>
    </source>
</evidence>
<comment type="function">
    <text evidence="8">Catalyzes the phosphorylation of D-xylulose to D-xylulose 5-phosphate.</text>
</comment>
<dbReference type="InterPro" id="IPR000577">
    <property type="entry name" value="Carb_kinase_FGGY"/>
</dbReference>
<accession>A0A2U1UD96</accession>
<feature type="site" description="Important for activity" evidence="8">
    <location>
        <position position="6"/>
    </location>
</feature>
<evidence type="ECO:0000256" key="1">
    <source>
        <dbReference type="ARBA" id="ARBA00009156"/>
    </source>
</evidence>
<dbReference type="EC" id="2.7.1.17" evidence="8 10"/>
<organism evidence="13 14">
    <name type="scientific">Brenneria corticis</name>
    <dbReference type="NCBI Taxonomy" id="2173106"/>
    <lineage>
        <taxon>Bacteria</taxon>
        <taxon>Pseudomonadati</taxon>
        <taxon>Pseudomonadota</taxon>
        <taxon>Gammaproteobacteria</taxon>
        <taxon>Enterobacterales</taxon>
        <taxon>Pectobacteriaceae</taxon>
        <taxon>Brenneria</taxon>
    </lineage>
</organism>
<protein>
    <recommendedName>
        <fullName evidence="8 10">Xylulose kinase</fullName>
        <shortName evidence="8 10">Xylulokinase</shortName>
        <ecNumber evidence="8 10">2.7.1.17</ecNumber>
    </recommendedName>
</protein>
<keyword evidence="6 8" id="KW-0067">ATP-binding</keyword>
<evidence type="ECO:0000256" key="9">
    <source>
        <dbReference type="RuleBase" id="RU003733"/>
    </source>
</evidence>
<evidence type="ECO:0000256" key="10">
    <source>
        <dbReference type="RuleBase" id="RU364073"/>
    </source>
</evidence>
<dbReference type="AlphaFoldDB" id="A0A2U1UD96"/>
<reference evidence="13 14" key="1">
    <citation type="submission" date="2018-04" db="EMBL/GenBank/DDBJ databases">
        <title>Brenneria corticis sp.nov.</title>
        <authorList>
            <person name="Li Y."/>
        </authorList>
    </citation>
    <scope>NUCLEOTIDE SEQUENCE [LARGE SCALE GENOMIC DNA]</scope>
    <source>
        <strain evidence="13 14">CFCC 11842</strain>
    </source>
</reference>
<evidence type="ECO:0000313" key="13">
    <source>
        <dbReference type="EMBL" id="PWC19646.1"/>
    </source>
</evidence>
<dbReference type="PIRSF" id="PIRSF000538">
    <property type="entry name" value="GlpK"/>
    <property type="match status" value="1"/>
</dbReference>
<dbReference type="EMBL" id="QDKH01000001">
    <property type="protein sequence ID" value="PWC19646.1"/>
    <property type="molecule type" value="Genomic_DNA"/>
</dbReference>
<keyword evidence="4 8" id="KW-0547">Nucleotide-binding</keyword>
<dbReference type="InterPro" id="IPR050406">
    <property type="entry name" value="FGGY_Carb_Kinase"/>
</dbReference>
<dbReference type="PANTHER" id="PTHR43095:SF6">
    <property type="entry name" value="XYLULOSE KINASE"/>
    <property type="match status" value="1"/>
</dbReference>
<dbReference type="InterPro" id="IPR018483">
    <property type="entry name" value="Carb_kinase_FGGY_CS"/>
</dbReference>
<feature type="binding site" evidence="8">
    <location>
        <begin position="77"/>
        <end position="78"/>
    </location>
    <ligand>
        <name>substrate</name>
    </ligand>
</feature>
<dbReference type="PROSITE" id="PS00933">
    <property type="entry name" value="FGGY_KINASES_1"/>
    <property type="match status" value="1"/>
</dbReference>
<dbReference type="SUPFAM" id="SSF53067">
    <property type="entry name" value="Actin-like ATPase domain"/>
    <property type="match status" value="2"/>
</dbReference>
<dbReference type="InterPro" id="IPR006000">
    <property type="entry name" value="Xylulokinase"/>
</dbReference>
<proteinExistence type="inferred from homology"/>
<evidence type="ECO:0000256" key="3">
    <source>
        <dbReference type="ARBA" id="ARBA00022679"/>
    </source>
</evidence>
<keyword evidence="2 8" id="KW-0859">Xylose metabolism</keyword>
<dbReference type="InterPro" id="IPR018485">
    <property type="entry name" value="FGGY_C"/>
</dbReference>
<dbReference type="InterPro" id="IPR043129">
    <property type="entry name" value="ATPase_NBD"/>
</dbReference>
<keyword evidence="5 8" id="KW-0418">Kinase</keyword>
<evidence type="ECO:0000256" key="6">
    <source>
        <dbReference type="ARBA" id="ARBA00022840"/>
    </source>
</evidence>
<keyword evidence="14" id="KW-1185">Reference proteome</keyword>
<dbReference type="GO" id="GO:0005998">
    <property type="term" value="P:xylulose catabolic process"/>
    <property type="evidence" value="ECO:0007669"/>
    <property type="project" value="UniProtKB-UniRule"/>
</dbReference>
<dbReference type="Pfam" id="PF00370">
    <property type="entry name" value="FGGY_N"/>
    <property type="match status" value="1"/>
</dbReference>
<keyword evidence="7 8" id="KW-0119">Carbohydrate metabolism</keyword>
<evidence type="ECO:0000256" key="2">
    <source>
        <dbReference type="ARBA" id="ARBA00022629"/>
    </source>
</evidence>
<dbReference type="Proteomes" id="UP000296159">
    <property type="component" value="Unassembled WGS sequence"/>
</dbReference>
<evidence type="ECO:0000313" key="14">
    <source>
        <dbReference type="Proteomes" id="UP000296159"/>
    </source>
</evidence>
<feature type="domain" description="Carbohydrate kinase FGGY C-terminal" evidence="12">
    <location>
        <begin position="249"/>
        <end position="437"/>
    </location>
</feature>
<gene>
    <name evidence="8 10 13" type="primary">xylB</name>
    <name evidence="13" type="ORF">DDT56_01345</name>
</gene>
<dbReference type="RefSeq" id="WP_136164709.1">
    <property type="nucleotide sequence ID" value="NZ_KZ819071.1"/>
</dbReference>
<name>A0A2U1UD96_9GAMM</name>
<dbReference type="PANTHER" id="PTHR43095">
    <property type="entry name" value="SUGAR KINASE"/>
    <property type="match status" value="1"/>
</dbReference>
<sequence length="488" mass="53338">MYIGIDLGTSGVKAILLNEAGQVIASHSAALTVSRPHPLWSEQSPDAWWQATDSALQALAAQHDLRAVKALGLTGQMHGATLLDARQRVLRPAILWNDGRSAQQCRELEQQVPTSRQITGNLMMPGFTAPKLKWVQEHEAEIFRQVDKVLLPKDYLRWRLTGEFASDMSDAAGTLWLDVAQRDWSEVLLDACSLTREHMPALYEGNQITGYLRPETAQRWGMNSIPVIAGGGDNAAGAIGVGLYQAGQAMLSLGTSGVYFAVSDGFLSNPQRAVHSFCHALPDTWHLMSVMLSAASCIDWVARLTHAPSVPALLQEVAETPADNTATPLWFLPYLSGERTPHNNPHAKGAFWGLTHQHGRTELVRSVLEGVGFALADGMDALHMTGLQPSRITLIGGGARSAYWRQMLADISGHELEYRTGGDVGPALGAARLAQIAINPDTPLDALLPQLPLEQVHQPDAQRHAYYAQQRETFTALYRQLRPLMSDH</sequence>
<dbReference type="CDD" id="cd07808">
    <property type="entry name" value="ASKHA_NBD_FGGY_EcXK-like"/>
    <property type="match status" value="1"/>
</dbReference>
<evidence type="ECO:0000259" key="11">
    <source>
        <dbReference type="Pfam" id="PF00370"/>
    </source>
</evidence>
<feature type="domain" description="Carbohydrate kinase FGGY N-terminal" evidence="11">
    <location>
        <begin position="1"/>
        <end position="240"/>
    </location>
</feature>
<evidence type="ECO:0000256" key="8">
    <source>
        <dbReference type="HAMAP-Rule" id="MF_02220"/>
    </source>
</evidence>